<name>A0ABN0Z328_9BACI</name>
<dbReference type="InterPro" id="IPR041931">
    <property type="entry name" value="DNA_pol3_alpha_thumb_dom"/>
</dbReference>
<evidence type="ECO:0000256" key="5">
    <source>
        <dbReference type="ARBA" id="ARBA00022679"/>
    </source>
</evidence>
<dbReference type="Gene3D" id="1.10.10.1600">
    <property type="entry name" value="Bacterial DNA polymerase III alpha subunit, thumb domain"/>
    <property type="match status" value="1"/>
</dbReference>
<keyword evidence="5" id="KW-0808">Transferase</keyword>
<dbReference type="Gene3D" id="3.20.20.140">
    <property type="entry name" value="Metal-dependent hydrolases"/>
    <property type="match status" value="1"/>
</dbReference>
<sequence>MSFTHLQVRSGYSFMKSTMTVDRLVSKARELQFGALALTDEDVLHGVIPFYKACRQNGIKPIIGMSVTVNNAEDGSDMCVILAKNNDGYKNLVKISTHVQMSGENGISKEDLEPMSDDLICILVTAVSDIGSLLQHETYDRVKTYLNDEWRMFYSEDLYLGVQDHGAETERRVNQSVQAFCDKYSFPAVLLQDVRYLHENDDFAYDCLQAIAKGQTWQMKITDSSVQNRHMRSQEEMKEGIGGSWPEVIHETERITERCNVTFDFNRNMLPSYPVPEPMHTHTYLKEVCWENVFATYDSVTHTVKERLAHELEVIESMEFSDYFLIVWDFITYAKKKRIFVGPGRGSAAGSIVAYVLGITDVDPISHGLLFERFLNPERTSMPDIDIDFSDHRRDEVIDYVRSKYGSNHVAQIITFGTFSARALLRELIKTMQVESHDARFLLQAIPVQANHTIATYVRSSNDLQQYIKQSEKLKMLVAVATKLEGIPRHMSTHAAGVVISDAPLMETVPLTAGTNHTNLTQFAMNDLEALGLLKMDFLGLRNLTLMERITRTIRYTEGDNVSLASIPDDDPETYTLLQQGRTNGVFQLESQGMKEVLRRLKPTVFEEIAAVNALYRPGPMEQIPVYINRKHGTEQVTYPHPDLEPILKKTYGVLIYQEQIMQIAHRIANLSMGHADLLRRAVSKKDEQLMNQQRVAFIQGCLDNGYSQQVADEIFEWIVQFSNYGFNKSHAVAYSKISYQLAYLKAHYPASFFAELLTSVSSQQDKVTMYRKELETLGMPLLPPSINKSFGKYVVEGSGIRMGFLSIKGIGHQAGKEIIQVRKQGQFKSLFDFCMRVSQQTVNRQVLETLVMAGAFDDVYPNRAGLLASIDHALEQGELFKEFSDQSNLFQDTIQLEETYVNIEDFSLMRKLQDEKELLGFYMSSHPLKKFRRALQQAGYTSLSRAKHMPPGARNLSGAAVVHTMKVIRTKRGDTMAFMTVGDETDEIETVVFPPLYRQVNRWLSEEMVITFNGKVEDRNGQRQWIMNDVQPFSQTEWEQKQHQRLFIQLTDTNDSEALATIRSVAKDYPGNTPIIIYQQTEKKAYQLSGEYGVDPQARCLQMLRDRFGSQNVALDERKTTG</sequence>
<evidence type="ECO:0000313" key="13">
    <source>
        <dbReference type="Proteomes" id="UP001501459"/>
    </source>
</evidence>
<dbReference type="PANTHER" id="PTHR32294">
    <property type="entry name" value="DNA POLYMERASE III SUBUNIT ALPHA"/>
    <property type="match status" value="1"/>
</dbReference>
<dbReference type="NCBIfam" id="TIGR00594">
    <property type="entry name" value="polc"/>
    <property type="match status" value="1"/>
</dbReference>
<dbReference type="NCBIfam" id="NF004226">
    <property type="entry name" value="PRK05673.1"/>
    <property type="match status" value="1"/>
</dbReference>
<accession>A0ABN0Z328</accession>
<comment type="function">
    <text evidence="9">DNA polymerase III is a complex, multichain enzyme responsible for most of the replicative synthesis in bacteria. This DNA polymerase also exhibits 3' to 5' exonuclease activity. The alpha chain is the DNA polymerase.</text>
</comment>
<evidence type="ECO:0000256" key="4">
    <source>
        <dbReference type="ARBA" id="ARBA00019114"/>
    </source>
</evidence>
<dbReference type="InterPro" id="IPR004805">
    <property type="entry name" value="DnaE2/DnaE/PolC"/>
</dbReference>
<organism evidence="12 13">
    <name type="scientific">Lentibacillus halophilus</name>
    <dbReference type="NCBI Taxonomy" id="295065"/>
    <lineage>
        <taxon>Bacteria</taxon>
        <taxon>Bacillati</taxon>
        <taxon>Bacillota</taxon>
        <taxon>Bacilli</taxon>
        <taxon>Bacillales</taxon>
        <taxon>Bacillaceae</taxon>
        <taxon>Lentibacillus</taxon>
    </lineage>
</organism>
<feature type="domain" description="Polymerase/histidinol phosphatase N-terminal" evidence="11">
    <location>
        <begin position="4"/>
        <end position="71"/>
    </location>
</feature>
<evidence type="ECO:0000259" key="11">
    <source>
        <dbReference type="SMART" id="SM00481"/>
    </source>
</evidence>
<comment type="subcellular location">
    <subcellularLocation>
        <location evidence="1">Cytoplasm</location>
    </subcellularLocation>
</comment>
<comment type="caution">
    <text evidence="12">The sequence shown here is derived from an EMBL/GenBank/DDBJ whole genome shotgun (WGS) entry which is preliminary data.</text>
</comment>
<dbReference type="InterPro" id="IPR029460">
    <property type="entry name" value="DNAPol_HHH"/>
</dbReference>
<dbReference type="InterPro" id="IPR003141">
    <property type="entry name" value="Pol/His_phosphatase_N"/>
</dbReference>
<evidence type="ECO:0000256" key="3">
    <source>
        <dbReference type="ARBA" id="ARBA00012417"/>
    </source>
</evidence>
<keyword evidence="7" id="KW-0235">DNA replication</keyword>
<dbReference type="Proteomes" id="UP001501459">
    <property type="component" value="Unassembled WGS sequence"/>
</dbReference>
<dbReference type="InterPro" id="IPR040982">
    <property type="entry name" value="DNA_pol3_finger"/>
</dbReference>
<dbReference type="SMART" id="SM00481">
    <property type="entry name" value="POLIIIAc"/>
    <property type="match status" value="1"/>
</dbReference>
<gene>
    <name evidence="12" type="primary">dnaE</name>
    <name evidence="12" type="ORF">GCM10008983_02390</name>
</gene>
<evidence type="ECO:0000256" key="9">
    <source>
        <dbReference type="ARBA" id="ARBA00025611"/>
    </source>
</evidence>
<evidence type="ECO:0000256" key="8">
    <source>
        <dbReference type="ARBA" id="ARBA00022932"/>
    </source>
</evidence>
<dbReference type="Pfam" id="PF02811">
    <property type="entry name" value="PHP"/>
    <property type="match status" value="1"/>
</dbReference>
<comment type="catalytic activity">
    <reaction evidence="10">
        <text>DNA(n) + a 2'-deoxyribonucleoside 5'-triphosphate = DNA(n+1) + diphosphate</text>
        <dbReference type="Rhea" id="RHEA:22508"/>
        <dbReference type="Rhea" id="RHEA-COMP:17339"/>
        <dbReference type="Rhea" id="RHEA-COMP:17340"/>
        <dbReference type="ChEBI" id="CHEBI:33019"/>
        <dbReference type="ChEBI" id="CHEBI:61560"/>
        <dbReference type="ChEBI" id="CHEBI:173112"/>
        <dbReference type="EC" id="2.7.7.7"/>
    </reaction>
</comment>
<dbReference type="Pfam" id="PF07733">
    <property type="entry name" value="DNA_pol3_alpha"/>
    <property type="match status" value="1"/>
</dbReference>
<evidence type="ECO:0000256" key="6">
    <source>
        <dbReference type="ARBA" id="ARBA00022695"/>
    </source>
</evidence>
<dbReference type="CDD" id="cd04485">
    <property type="entry name" value="DnaE_OBF"/>
    <property type="match status" value="1"/>
</dbReference>
<dbReference type="InterPro" id="IPR004013">
    <property type="entry name" value="PHP_dom"/>
</dbReference>
<evidence type="ECO:0000256" key="1">
    <source>
        <dbReference type="ARBA" id="ARBA00004496"/>
    </source>
</evidence>
<dbReference type="EMBL" id="BAAADM010000005">
    <property type="protein sequence ID" value="GAA0429550.1"/>
    <property type="molecule type" value="Genomic_DNA"/>
</dbReference>
<dbReference type="Pfam" id="PF14579">
    <property type="entry name" value="HHH_6"/>
    <property type="match status" value="1"/>
</dbReference>
<dbReference type="SUPFAM" id="SSF89550">
    <property type="entry name" value="PHP domain-like"/>
    <property type="match status" value="1"/>
</dbReference>
<reference evidence="12 13" key="1">
    <citation type="journal article" date="2019" name="Int. J. Syst. Evol. Microbiol.">
        <title>The Global Catalogue of Microorganisms (GCM) 10K type strain sequencing project: providing services to taxonomists for standard genome sequencing and annotation.</title>
        <authorList>
            <consortium name="The Broad Institute Genomics Platform"/>
            <consortium name="The Broad Institute Genome Sequencing Center for Infectious Disease"/>
            <person name="Wu L."/>
            <person name="Ma J."/>
        </authorList>
    </citation>
    <scope>NUCLEOTIDE SEQUENCE [LARGE SCALE GENOMIC DNA]</scope>
    <source>
        <strain evidence="12 13">JCM 12149</strain>
    </source>
</reference>
<evidence type="ECO:0000256" key="10">
    <source>
        <dbReference type="ARBA" id="ARBA00049244"/>
    </source>
</evidence>
<comment type="similarity">
    <text evidence="2">Belongs to the DNA polymerase type-C family. DnaE subfamily.</text>
</comment>
<dbReference type="Pfam" id="PF17657">
    <property type="entry name" value="DNA_pol3_finger"/>
    <property type="match status" value="1"/>
</dbReference>
<keyword evidence="13" id="KW-1185">Reference proteome</keyword>
<dbReference type="InterPro" id="IPR016195">
    <property type="entry name" value="Pol/histidinol_Pase-like"/>
</dbReference>
<proteinExistence type="inferred from homology"/>
<dbReference type="Gene3D" id="1.10.150.870">
    <property type="match status" value="1"/>
</dbReference>
<keyword evidence="6" id="KW-0548">Nucleotidyltransferase</keyword>
<dbReference type="EC" id="2.7.7.7" evidence="3"/>
<dbReference type="InterPro" id="IPR011708">
    <property type="entry name" value="DNA_pol3_alpha_NTPase_dom"/>
</dbReference>
<keyword evidence="8" id="KW-0239">DNA-directed DNA polymerase</keyword>
<dbReference type="RefSeq" id="WP_343750620.1">
    <property type="nucleotide sequence ID" value="NZ_BAAADM010000005.1"/>
</dbReference>
<dbReference type="PANTHER" id="PTHR32294:SF0">
    <property type="entry name" value="DNA POLYMERASE III SUBUNIT ALPHA"/>
    <property type="match status" value="1"/>
</dbReference>
<protein>
    <recommendedName>
        <fullName evidence="4">DNA polymerase III subunit alpha</fullName>
        <ecNumber evidence="3">2.7.7.7</ecNumber>
    </recommendedName>
</protein>
<dbReference type="InterPro" id="IPR004365">
    <property type="entry name" value="NA-bd_OB_tRNA"/>
</dbReference>
<evidence type="ECO:0000313" key="12">
    <source>
        <dbReference type="EMBL" id="GAA0429550.1"/>
    </source>
</evidence>
<evidence type="ECO:0000256" key="2">
    <source>
        <dbReference type="ARBA" id="ARBA00009496"/>
    </source>
</evidence>
<evidence type="ECO:0000256" key="7">
    <source>
        <dbReference type="ARBA" id="ARBA00022705"/>
    </source>
</evidence>
<dbReference type="Pfam" id="PF01336">
    <property type="entry name" value="tRNA_anti-codon"/>
    <property type="match status" value="1"/>
</dbReference>